<evidence type="ECO:0000313" key="7">
    <source>
        <dbReference type="Proteomes" id="UP001500804"/>
    </source>
</evidence>
<dbReference type="CDD" id="cd06308">
    <property type="entry name" value="PBP1_sensor_kinase-like"/>
    <property type="match status" value="1"/>
</dbReference>
<gene>
    <name evidence="6" type="ORF">GCM10023320_04190</name>
</gene>
<keyword evidence="3" id="KW-0732">Signal</keyword>
<comment type="caution">
    <text evidence="6">The sequence shown here is derived from an EMBL/GenBank/DDBJ whole genome shotgun (WGS) entry which is preliminary data.</text>
</comment>
<dbReference type="PANTHER" id="PTHR46847:SF1">
    <property type="entry name" value="D-ALLOSE-BINDING PERIPLASMIC PROTEIN-RELATED"/>
    <property type="match status" value="1"/>
</dbReference>
<dbReference type="SUPFAM" id="SSF53822">
    <property type="entry name" value="Periplasmic binding protein-like I"/>
    <property type="match status" value="1"/>
</dbReference>
<evidence type="ECO:0000313" key="6">
    <source>
        <dbReference type="EMBL" id="GAA5111411.1"/>
    </source>
</evidence>
<dbReference type="EMBL" id="BAABJO010000002">
    <property type="protein sequence ID" value="GAA5111411.1"/>
    <property type="molecule type" value="Genomic_DNA"/>
</dbReference>
<organism evidence="6 7">
    <name type="scientific">Pseudonocardia adelaidensis</name>
    <dbReference type="NCBI Taxonomy" id="648754"/>
    <lineage>
        <taxon>Bacteria</taxon>
        <taxon>Bacillati</taxon>
        <taxon>Actinomycetota</taxon>
        <taxon>Actinomycetes</taxon>
        <taxon>Pseudonocardiales</taxon>
        <taxon>Pseudonocardiaceae</taxon>
        <taxon>Pseudonocardia</taxon>
    </lineage>
</organism>
<name>A0ABP9N9P6_9PSEU</name>
<dbReference type="InterPro" id="IPR025997">
    <property type="entry name" value="SBP_2_dom"/>
</dbReference>
<keyword evidence="7" id="KW-1185">Reference proteome</keyword>
<comment type="similarity">
    <text evidence="2">Belongs to the bacterial solute-binding protein 2 family.</text>
</comment>
<dbReference type="Gene3D" id="3.40.50.2300">
    <property type="match status" value="2"/>
</dbReference>
<dbReference type="Pfam" id="PF13407">
    <property type="entry name" value="Peripla_BP_4"/>
    <property type="match status" value="1"/>
</dbReference>
<evidence type="ECO:0000256" key="1">
    <source>
        <dbReference type="ARBA" id="ARBA00004196"/>
    </source>
</evidence>
<dbReference type="InterPro" id="IPR028082">
    <property type="entry name" value="Peripla_BP_I"/>
</dbReference>
<evidence type="ECO:0000256" key="3">
    <source>
        <dbReference type="ARBA" id="ARBA00022729"/>
    </source>
</evidence>
<feature type="region of interest" description="Disordered" evidence="4">
    <location>
        <begin position="16"/>
        <end position="35"/>
    </location>
</feature>
<sequence length="324" mass="33494">MLAVTALALAACSVEQPQTAPPGGGGGADCGPGRDHLIGMSQANNAEPYREVMNTDVETAAEAVDGFQVNVADAAQDNSKQVADVENFITQQVDLLIISPNEAAPLTAVVAKAYDAGIPVIVLDRKVEGDKYTAFIGADNTDIGRQVGEYYAKTLLPQGGKVLEIAGLPGSTPAAERAAGFREGIATNPAVQIVASQPGDWLRDKGQAVMDALLKAHPDANAVYSHNDPMAEGAYLAAEAAGRAGDLVFTGIDALPIPSGGIKAVEQGRLKATYVYPTGGREAIDLAKKILIDCTPVPKTTTLQTQQVTADNAAQVYAQLGGQS</sequence>
<evidence type="ECO:0000256" key="4">
    <source>
        <dbReference type="SAM" id="MobiDB-lite"/>
    </source>
</evidence>
<reference evidence="7" key="1">
    <citation type="journal article" date="2019" name="Int. J. Syst. Evol. Microbiol.">
        <title>The Global Catalogue of Microorganisms (GCM) 10K type strain sequencing project: providing services to taxonomists for standard genome sequencing and annotation.</title>
        <authorList>
            <consortium name="The Broad Institute Genomics Platform"/>
            <consortium name="The Broad Institute Genome Sequencing Center for Infectious Disease"/>
            <person name="Wu L."/>
            <person name="Ma J."/>
        </authorList>
    </citation>
    <scope>NUCLEOTIDE SEQUENCE [LARGE SCALE GENOMIC DNA]</scope>
    <source>
        <strain evidence="7">JCM 18302</strain>
    </source>
</reference>
<evidence type="ECO:0000256" key="2">
    <source>
        <dbReference type="ARBA" id="ARBA00007639"/>
    </source>
</evidence>
<dbReference type="Proteomes" id="UP001500804">
    <property type="component" value="Unassembled WGS sequence"/>
</dbReference>
<proteinExistence type="inferred from homology"/>
<evidence type="ECO:0000259" key="5">
    <source>
        <dbReference type="Pfam" id="PF13407"/>
    </source>
</evidence>
<accession>A0ABP9N9P6</accession>
<dbReference type="PANTHER" id="PTHR46847">
    <property type="entry name" value="D-ALLOSE-BINDING PERIPLASMIC PROTEIN-RELATED"/>
    <property type="match status" value="1"/>
</dbReference>
<protein>
    <recommendedName>
        <fullName evidence="5">Periplasmic binding protein domain-containing protein</fullName>
    </recommendedName>
</protein>
<feature type="domain" description="Periplasmic binding protein" evidence="5">
    <location>
        <begin position="38"/>
        <end position="291"/>
    </location>
</feature>
<comment type="subcellular location">
    <subcellularLocation>
        <location evidence="1">Cell envelope</location>
    </subcellularLocation>
</comment>